<evidence type="ECO:0000256" key="5">
    <source>
        <dbReference type="ARBA" id="ARBA00022692"/>
    </source>
</evidence>
<dbReference type="GO" id="GO:0016020">
    <property type="term" value="C:membrane"/>
    <property type="evidence" value="ECO:0007669"/>
    <property type="project" value="UniProtKB-SubCell"/>
</dbReference>
<dbReference type="PANTHER" id="PTHR31595:SF57">
    <property type="entry name" value="OS04G0481900 PROTEIN"/>
    <property type="match status" value="1"/>
</dbReference>
<comment type="similarity">
    <text evidence="3">Belongs to the wax synthase family.</text>
</comment>
<evidence type="ECO:0000256" key="4">
    <source>
        <dbReference type="ARBA" id="ARBA00022679"/>
    </source>
</evidence>
<feature type="transmembrane region" description="Helical" evidence="8">
    <location>
        <begin position="245"/>
        <end position="269"/>
    </location>
</feature>
<sequence length="447" mass="50845">MSSPQSSTCLFEHNRDPSIIFDIPTRYVEFAEKIGLDLKDTYGILLPNSRFWIEVSLVFILVLILGMVVSVIVYYTVLQRTTTTKQQQRSHTTNTTTANLITFGAIVPFCFLFPYAFISVTNIQNVAQRFILCCPIVVYAFRSVEALFGFSPPAVTVSLRKFVTYYATPAECMYNEDEKRFLMATSQDFKRSLFSFIQTIIMISFSFSLLSHHGYEPFESKNAAGEGALMTMKDYVNLMHLGNCFILAIMFHLMLLFIGGTFSLVIPLATGIKIIDLMHNPLFESTSPSDFWGRRWNMTAHKMLKRAVFMPIRRYSSTFVASLGVFIASGLFHEYLVHVVMIYKRDPKVMYTSSSCPAKVLEHEVQLGTNMAFFAWNGILVVIERLLKKHPMAKSIGLALPPYVVPFFIVLMALPVAHWFSNPYVRGGYFYDLQVGFPVIIKVAQEI</sequence>
<reference evidence="10" key="1">
    <citation type="submission" date="2021-01" db="EMBL/GenBank/DDBJ databases">
        <authorList>
            <person name="Corre E."/>
            <person name="Pelletier E."/>
            <person name="Niang G."/>
            <person name="Scheremetjew M."/>
            <person name="Finn R."/>
            <person name="Kale V."/>
            <person name="Holt S."/>
            <person name="Cochrane G."/>
            <person name="Meng A."/>
            <person name="Brown T."/>
            <person name="Cohen L."/>
        </authorList>
    </citation>
    <scope>NUCLEOTIDE SEQUENCE</scope>
    <source>
        <strain evidence="10">Pop2</strain>
    </source>
</reference>
<gene>
    <name evidence="10" type="ORF">DBRI1063_LOCUS11728</name>
</gene>
<comment type="subcellular location">
    <subcellularLocation>
        <location evidence="1">Membrane</location>
        <topology evidence="1">Multi-pass membrane protein</topology>
    </subcellularLocation>
</comment>
<feature type="transmembrane region" description="Helical" evidence="8">
    <location>
        <begin position="193"/>
        <end position="211"/>
    </location>
</feature>
<evidence type="ECO:0000256" key="8">
    <source>
        <dbReference type="SAM" id="Phobius"/>
    </source>
</evidence>
<feature type="transmembrane region" description="Helical" evidence="8">
    <location>
        <begin position="51"/>
        <end position="77"/>
    </location>
</feature>
<name>A0A6U3RJD3_9STRA</name>
<protein>
    <recommendedName>
        <fullName evidence="9">Wax synthase domain-containing protein</fullName>
    </recommendedName>
</protein>
<evidence type="ECO:0000256" key="1">
    <source>
        <dbReference type="ARBA" id="ARBA00004141"/>
    </source>
</evidence>
<dbReference type="GO" id="GO:0006629">
    <property type="term" value="P:lipid metabolic process"/>
    <property type="evidence" value="ECO:0007669"/>
    <property type="project" value="InterPro"/>
</dbReference>
<keyword evidence="4" id="KW-0808">Transferase</keyword>
<dbReference type="PANTHER" id="PTHR31595">
    <property type="entry name" value="LONG-CHAIN-ALCOHOL O-FATTY-ACYLTRANSFERASE 3-RELATED"/>
    <property type="match status" value="1"/>
</dbReference>
<feature type="domain" description="Wax synthase" evidence="9">
    <location>
        <begin position="279"/>
        <end position="343"/>
    </location>
</feature>
<keyword evidence="5 8" id="KW-0812">Transmembrane</keyword>
<feature type="transmembrane region" description="Helical" evidence="8">
    <location>
        <begin position="399"/>
        <end position="420"/>
    </location>
</feature>
<dbReference type="AlphaFoldDB" id="A0A6U3RJD3"/>
<comment type="pathway">
    <text evidence="2">Secondary metabolite biosynthesis.</text>
</comment>
<evidence type="ECO:0000256" key="7">
    <source>
        <dbReference type="ARBA" id="ARBA00023136"/>
    </source>
</evidence>
<feature type="transmembrane region" description="Helical" evidence="8">
    <location>
        <begin position="98"/>
        <end position="117"/>
    </location>
</feature>
<evidence type="ECO:0000259" key="9">
    <source>
        <dbReference type="Pfam" id="PF13813"/>
    </source>
</evidence>
<keyword evidence="7 8" id="KW-0472">Membrane</keyword>
<evidence type="ECO:0000256" key="6">
    <source>
        <dbReference type="ARBA" id="ARBA00022989"/>
    </source>
</evidence>
<accession>A0A6U3RJD3</accession>
<keyword evidence="6 8" id="KW-1133">Transmembrane helix</keyword>
<evidence type="ECO:0000256" key="2">
    <source>
        <dbReference type="ARBA" id="ARBA00005179"/>
    </source>
</evidence>
<proteinExistence type="inferred from homology"/>
<evidence type="ECO:0000313" key="10">
    <source>
        <dbReference type="EMBL" id="CAD9331281.1"/>
    </source>
</evidence>
<dbReference type="GO" id="GO:0008374">
    <property type="term" value="F:O-acyltransferase activity"/>
    <property type="evidence" value="ECO:0007669"/>
    <property type="project" value="InterPro"/>
</dbReference>
<dbReference type="InterPro" id="IPR044851">
    <property type="entry name" value="Wax_synthase"/>
</dbReference>
<organism evidence="10">
    <name type="scientific">Ditylum brightwellii</name>
    <dbReference type="NCBI Taxonomy" id="49249"/>
    <lineage>
        <taxon>Eukaryota</taxon>
        <taxon>Sar</taxon>
        <taxon>Stramenopiles</taxon>
        <taxon>Ochrophyta</taxon>
        <taxon>Bacillariophyta</taxon>
        <taxon>Mediophyceae</taxon>
        <taxon>Lithodesmiophycidae</taxon>
        <taxon>Lithodesmiales</taxon>
        <taxon>Lithodesmiaceae</taxon>
        <taxon>Ditylum</taxon>
    </lineage>
</organism>
<feature type="transmembrane region" description="Helical" evidence="8">
    <location>
        <begin position="319"/>
        <end position="343"/>
    </location>
</feature>
<feature type="transmembrane region" description="Helical" evidence="8">
    <location>
        <begin position="367"/>
        <end position="387"/>
    </location>
</feature>
<dbReference type="InterPro" id="IPR032805">
    <property type="entry name" value="Wax_synthase_dom"/>
</dbReference>
<dbReference type="Pfam" id="PF13813">
    <property type="entry name" value="MBOAT_2"/>
    <property type="match status" value="1"/>
</dbReference>
<evidence type="ECO:0000256" key="3">
    <source>
        <dbReference type="ARBA" id="ARBA00007282"/>
    </source>
</evidence>
<dbReference type="EMBL" id="HBGN01018441">
    <property type="protein sequence ID" value="CAD9331281.1"/>
    <property type="molecule type" value="Transcribed_RNA"/>
</dbReference>